<feature type="signal peptide" evidence="1">
    <location>
        <begin position="1"/>
        <end position="16"/>
    </location>
</feature>
<proteinExistence type="predicted"/>
<sequence>MALVAAAAFLPRLATGKCSTFDFTSDFEQGQYVSTAEWYFEKMPGGQMPLTKVVDCTAEAGATGDCPIDRYPMVLPFKSYARDMDTESWEYISGDLSGAIRALRASPDADQDALEGVNFDSTVFYNFTIPPGEFEFGHAASLWGIPVQRCWYGTVGGCDAGDAAALEGKQLAVWGYPYVDGTGPATPRDQASYYGYAHYVQSSLTPEEIENQPDLPYVRSSEFDWSVAAAGVASGQLHKTS</sequence>
<dbReference type="EMBL" id="JAGTJQ010000009">
    <property type="protein sequence ID" value="KAH7024473.1"/>
    <property type="molecule type" value="Genomic_DNA"/>
</dbReference>
<gene>
    <name evidence="2" type="ORF">B0I36DRAFT_415841</name>
</gene>
<name>A0A9P9BIP9_9PEZI</name>
<dbReference type="OrthoDB" id="10589979at2759"/>
<evidence type="ECO:0000313" key="2">
    <source>
        <dbReference type="EMBL" id="KAH7024473.1"/>
    </source>
</evidence>
<organism evidence="2 3">
    <name type="scientific">Microdochium trichocladiopsis</name>
    <dbReference type="NCBI Taxonomy" id="1682393"/>
    <lineage>
        <taxon>Eukaryota</taxon>
        <taxon>Fungi</taxon>
        <taxon>Dikarya</taxon>
        <taxon>Ascomycota</taxon>
        <taxon>Pezizomycotina</taxon>
        <taxon>Sordariomycetes</taxon>
        <taxon>Xylariomycetidae</taxon>
        <taxon>Xylariales</taxon>
        <taxon>Microdochiaceae</taxon>
        <taxon>Microdochium</taxon>
    </lineage>
</organism>
<evidence type="ECO:0000313" key="3">
    <source>
        <dbReference type="Proteomes" id="UP000756346"/>
    </source>
</evidence>
<comment type="caution">
    <text evidence="2">The sequence shown here is derived from an EMBL/GenBank/DDBJ whole genome shotgun (WGS) entry which is preliminary data.</text>
</comment>
<keyword evidence="3" id="KW-1185">Reference proteome</keyword>
<dbReference type="GeneID" id="70191598"/>
<protein>
    <submittedName>
        <fullName evidence="2">Uncharacterized protein</fullName>
    </submittedName>
</protein>
<dbReference type="Pfam" id="PF19535">
    <property type="entry name" value="DUF6060"/>
    <property type="match status" value="1"/>
</dbReference>
<evidence type="ECO:0000256" key="1">
    <source>
        <dbReference type="SAM" id="SignalP"/>
    </source>
</evidence>
<dbReference type="AlphaFoldDB" id="A0A9P9BIP9"/>
<feature type="chain" id="PRO_5040437795" evidence="1">
    <location>
        <begin position="17"/>
        <end position="241"/>
    </location>
</feature>
<dbReference type="RefSeq" id="XP_046008021.1">
    <property type="nucleotide sequence ID" value="XM_046162052.1"/>
</dbReference>
<keyword evidence="1" id="KW-0732">Signal</keyword>
<accession>A0A9P9BIP9</accession>
<dbReference type="Proteomes" id="UP000756346">
    <property type="component" value="Unassembled WGS sequence"/>
</dbReference>
<dbReference type="InterPro" id="IPR045702">
    <property type="entry name" value="DUF6060"/>
</dbReference>
<reference evidence="2" key="1">
    <citation type="journal article" date="2021" name="Nat. Commun.">
        <title>Genetic determinants of endophytism in the Arabidopsis root mycobiome.</title>
        <authorList>
            <person name="Mesny F."/>
            <person name="Miyauchi S."/>
            <person name="Thiergart T."/>
            <person name="Pickel B."/>
            <person name="Atanasova L."/>
            <person name="Karlsson M."/>
            <person name="Huettel B."/>
            <person name="Barry K.W."/>
            <person name="Haridas S."/>
            <person name="Chen C."/>
            <person name="Bauer D."/>
            <person name="Andreopoulos W."/>
            <person name="Pangilinan J."/>
            <person name="LaButti K."/>
            <person name="Riley R."/>
            <person name="Lipzen A."/>
            <person name="Clum A."/>
            <person name="Drula E."/>
            <person name="Henrissat B."/>
            <person name="Kohler A."/>
            <person name="Grigoriev I.V."/>
            <person name="Martin F.M."/>
            <person name="Hacquard S."/>
        </authorList>
    </citation>
    <scope>NUCLEOTIDE SEQUENCE</scope>
    <source>
        <strain evidence="2">MPI-CAGE-CH-0230</strain>
    </source>
</reference>